<evidence type="ECO:0000256" key="1">
    <source>
        <dbReference type="ARBA" id="ARBA00012935"/>
    </source>
</evidence>
<dbReference type="NCBIfam" id="TIGR03026">
    <property type="entry name" value="NDP-sugDHase"/>
    <property type="match status" value="1"/>
</dbReference>
<evidence type="ECO:0000313" key="10">
    <source>
        <dbReference type="EMBL" id="AIF05764.1"/>
    </source>
</evidence>
<reference evidence="10" key="1">
    <citation type="journal article" date="2014" name="Genome Biol. Evol.">
        <title>Pangenome evidence for extensive interdomain horizontal transfer affecting lineage core and shell genes in uncultured planktonic thaumarchaeota and euryarchaeota.</title>
        <authorList>
            <person name="Deschamps P."/>
            <person name="Zivanovic Y."/>
            <person name="Moreira D."/>
            <person name="Rodriguez-Valera F."/>
            <person name="Lopez-Garcia P."/>
        </authorList>
    </citation>
    <scope>NUCLEOTIDE SEQUENCE</scope>
</reference>
<dbReference type="GO" id="GO:0051287">
    <property type="term" value="F:NAD binding"/>
    <property type="evidence" value="ECO:0007669"/>
    <property type="project" value="InterPro"/>
</dbReference>
<dbReference type="InterPro" id="IPR001732">
    <property type="entry name" value="UDP-Glc/GDP-Man_DH_N"/>
</dbReference>
<dbReference type="SUPFAM" id="SSF48179">
    <property type="entry name" value="6-phosphogluconate dehydrogenase C-terminal domain-like"/>
    <property type="match status" value="1"/>
</dbReference>
<dbReference type="AlphaFoldDB" id="A0A075GPL2"/>
<comment type="catalytic activity">
    <reaction evidence="6">
        <text>UDP-N-acetyl-alpha-D-mannosamine + 2 NAD(+) + H2O = UDP-N-acetyl-alpha-D-mannosaminouronate + 2 NADH + 3 H(+)</text>
        <dbReference type="Rhea" id="RHEA:25780"/>
        <dbReference type="ChEBI" id="CHEBI:15377"/>
        <dbReference type="ChEBI" id="CHEBI:15378"/>
        <dbReference type="ChEBI" id="CHEBI:57540"/>
        <dbReference type="ChEBI" id="CHEBI:57945"/>
        <dbReference type="ChEBI" id="CHEBI:68623"/>
        <dbReference type="ChEBI" id="CHEBI:70731"/>
        <dbReference type="EC" id="1.1.1.336"/>
    </reaction>
</comment>
<feature type="transmembrane region" description="Helical" evidence="8">
    <location>
        <begin position="20"/>
        <end position="39"/>
    </location>
</feature>
<keyword evidence="8" id="KW-0472">Membrane</keyword>
<sequence>MNQKQIHELPSNIKLGTKKLSIYGIGFVGTAIASTWLRAGASIIAVDKKLKLVNDINNKKISNSEPKAREAFVEGINSKRLIATSNGKWASKNSDIKIISVPVGLDKRSADLRILYSVVEDIITGLKKDDVIIITPTVPIGTSTKIIKLIENKTKLTVEKDFYFIYNPERISAGQAVSDIENNYPPVLSGSGKTSIMIASKMFGIISSKKPIIMSCTEAAEAEKLIEGLYRDVNIALANELSIFCEKLGIDFWEVRDAANSQPYSHLHKPGIGVGGYCIPIYPWLLTQTAIDKGIKVNFPLLGRYTNEKMPKYSIDRIMSKIGNKKKLTALILGLSFRGNVADNRISPTYDVVKELIKNRIKVKVHDPFFSYDPLLPKEVKLSNELDKVISGTDIIIISTDHDEYKEIDEEYIIKKSKKKPIIFDGRNILNKDNFKKLKILTIGK</sequence>
<dbReference type="InterPro" id="IPR036291">
    <property type="entry name" value="NAD(P)-bd_dom_sf"/>
</dbReference>
<keyword evidence="8" id="KW-0812">Transmembrane</keyword>
<evidence type="ECO:0000256" key="7">
    <source>
        <dbReference type="PIRNR" id="PIRNR000124"/>
    </source>
</evidence>
<dbReference type="PANTHER" id="PTHR43491">
    <property type="entry name" value="UDP-N-ACETYL-D-MANNOSAMINE DEHYDROGENASE"/>
    <property type="match status" value="1"/>
</dbReference>
<keyword evidence="3" id="KW-0560">Oxidoreductase</keyword>
<dbReference type="Pfam" id="PF00984">
    <property type="entry name" value="UDPG_MGDP_dh"/>
    <property type="match status" value="1"/>
</dbReference>
<dbReference type="Gene3D" id="3.40.50.720">
    <property type="entry name" value="NAD(P)-binding Rossmann-like Domain"/>
    <property type="match status" value="2"/>
</dbReference>
<evidence type="ECO:0000256" key="8">
    <source>
        <dbReference type="SAM" id="Phobius"/>
    </source>
</evidence>
<dbReference type="InterPro" id="IPR014027">
    <property type="entry name" value="UDP-Glc/GDP-Man_DH_C"/>
</dbReference>
<dbReference type="SMART" id="SM00984">
    <property type="entry name" value="UDPG_MGDP_dh_C"/>
    <property type="match status" value="1"/>
</dbReference>
<dbReference type="InterPro" id="IPR008927">
    <property type="entry name" value="6-PGluconate_DH-like_C_sf"/>
</dbReference>
<evidence type="ECO:0000256" key="3">
    <source>
        <dbReference type="ARBA" id="ARBA00023002"/>
    </source>
</evidence>
<keyword evidence="4" id="KW-0520">NAD</keyword>
<dbReference type="InterPro" id="IPR028359">
    <property type="entry name" value="UDP_ManNAc/GlcNAc_DH"/>
</dbReference>
<organism evidence="10">
    <name type="scientific">uncultured marine thaumarchaeote KM3_187_A08</name>
    <dbReference type="NCBI Taxonomy" id="1456073"/>
    <lineage>
        <taxon>Archaea</taxon>
        <taxon>Nitrososphaerota</taxon>
        <taxon>environmental samples</taxon>
    </lineage>
</organism>
<evidence type="ECO:0000256" key="4">
    <source>
        <dbReference type="ARBA" id="ARBA00023027"/>
    </source>
</evidence>
<dbReference type="PIRSF" id="PIRSF000124">
    <property type="entry name" value="UDPglc_GDPman_dh"/>
    <property type="match status" value="1"/>
</dbReference>
<dbReference type="GO" id="GO:0089714">
    <property type="term" value="F:UDP-N-acetyl-D-mannosamine dehydrogenase activity"/>
    <property type="evidence" value="ECO:0007669"/>
    <property type="project" value="UniProtKB-EC"/>
</dbReference>
<dbReference type="InterPro" id="IPR017476">
    <property type="entry name" value="UDP-Glc/GDP-Man"/>
</dbReference>
<dbReference type="PANTHER" id="PTHR43491:SF5">
    <property type="entry name" value="UDP-N-ACETYL-D-MANNOSAMINE DEHYDROGENASE"/>
    <property type="match status" value="1"/>
</dbReference>
<evidence type="ECO:0000256" key="6">
    <source>
        <dbReference type="ARBA" id="ARBA00049130"/>
    </source>
</evidence>
<dbReference type="Pfam" id="PF03721">
    <property type="entry name" value="UDPG_MGDP_dh_N"/>
    <property type="match status" value="1"/>
</dbReference>
<dbReference type="EC" id="1.1.1.336" evidence="1"/>
<comment type="similarity">
    <text evidence="7">Belongs to the UDP-glucose/GDP-mannose dehydrogenase family.</text>
</comment>
<proteinExistence type="inferred from homology"/>
<dbReference type="SUPFAM" id="SSF51735">
    <property type="entry name" value="NAD(P)-binding Rossmann-fold domains"/>
    <property type="match status" value="1"/>
</dbReference>
<evidence type="ECO:0000259" key="9">
    <source>
        <dbReference type="SMART" id="SM00984"/>
    </source>
</evidence>
<dbReference type="SUPFAM" id="SSF52413">
    <property type="entry name" value="UDP-glucose/GDP-mannose dehydrogenase C-terminal domain"/>
    <property type="match status" value="1"/>
</dbReference>
<dbReference type="GO" id="GO:0016628">
    <property type="term" value="F:oxidoreductase activity, acting on the CH-CH group of donors, NAD or NADP as acceptor"/>
    <property type="evidence" value="ECO:0007669"/>
    <property type="project" value="InterPro"/>
</dbReference>
<dbReference type="Pfam" id="PF03720">
    <property type="entry name" value="UDPG_MGDP_dh_C"/>
    <property type="match status" value="1"/>
</dbReference>
<dbReference type="InterPro" id="IPR036220">
    <property type="entry name" value="UDP-Glc/GDP-Man_DH_C_sf"/>
</dbReference>
<dbReference type="InterPro" id="IPR014026">
    <property type="entry name" value="UDP-Glc/GDP-Man_DH_dimer"/>
</dbReference>
<dbReference type="PIRSF" id="PIRSF500136">
    <property type="entry name" value="UDP_ManNAc_DH"/>
    <property type="match status" value="1"/>
</dbReference>
<accession>A0A075GPL2</accession>
<name>A0A075GPL2_9ARCH</name>
<dbReference type="EMBL" id="KF900749">
    <property type="protein sequence ID" value="AIF05764.1"/>
    <property type="molecule type" value="Genomic_DNA"/>
</dbReference>
<feature type="domain" description="UDP-glucose/GDP-mannose dehydrogenase C-terminal" evidence="9">
    <location>
        <begin position="331"/>
        <end position="432"/>
    </location>
</feature>
<evidence type="ECO:0000256" key="5">
    <source>
        <dbReference type="ARBA" id="ARBA00030172"/>
    </source>
</evidence>
<protein>
    <recommendedName>
        <fullName evidence="2">UDP-N-acetyl-D-mannosamine dehydrogenase</fullName>
        <ecNumber evidence="1">1.1.1.336</ecNumber>
    </recommendedName>
    <alternativeName>
        <fullName evidence="5">UDP-ManNAc 6-dehydrogenase</fullName>
    </alternativeName>
</protein>
<evidence type="ECO:0000256" key="2">
    <source>
        <dbReference type="ARBA" id="ARBA00016796"/>
    </source>
</evidence>
<dbReference type="GO" id="GO:0000271">
    <property type="term" value="P:polysaccharide biosynthetic process"/>
    <property type="evidence" value="ECO:0007669"/>
    <property type="project" value="InterPro"/>
</dbReference>
<keyword evidence="8" id="KW-1133">Transmembrane helix</keyword>